<evidence type="ECO:0000313" key="3">
    <source>
        <dbReference type="Proteomes" id="UP000190027"/>
    </source>
</evidence>
<sequence>MSMQGLLCAPPCHAHFPAGEYAFLRLFDAHGTYALAAVAERTVCAELHLEVVRPGPRAMRGMVADLELFRQRMAKKGIMRIVGLRQISDLNAASDAQAQDRWFRFTRAFGFTEQSLVQTAFLDTDARPKRHISGPENRDQVSQCRHTRE</sequence>
<evidence type="ECO:0000256" key="1">
    <source>
        <dbReference type="SAM" id="MobiDB-lite"/>
    </source>
</evidence>
<dbReference type="EMBL" id="FUYC01000008">
    <property type="protein sequence ID" value="SKA85548.1"/>
    <property type="molecule type" value="Genomic_DNA"/>
</dbReference>
<dbReference type="Proteomes" id="UP000190027">
    <property type="component" value="Unassembled WGS sequence"/>
</dbReference>
<proteinExistence type="predicted"/>
<feature type="region of interest" description="Disordered" evidence="1">
    <location>
        <begin position="127"/>
        <end position="149"/>
    </location>
</feature>
<dbReference type="AlphaFoldDB" id="A0A1T4X8W5"/>
<accession>A0A1T4X8W5</accession>
<keyword evidence="3" id="KW-1185">Reference proteome</keyword>
<gene>
    <name evidence="2" type="ORF">SAMN02745704_01885</name>
</gene>
<dbReference type="STRING" id="1121449.SAMN02745704_01885"/>
<protein>
    <submittedName>
        <fullName evidence="2">Uncharacterized protein</fullName>
    </submittedName>
</protein>
<name>A0A1T4X8W5_9BACT</name>
<feature type="compositionally biased region" description="Polar residues" evidence="1">
    <location>
        <begin position="140"/>
        <end position="149"/>
    </location>
</feature>
<organism evidence="2 3">
    <name type="scientific">Paucidesulfovibrio gracilis DSM 16080</name>
    <dbReference type="NCBI Taxonomy" id="1121449"/>
    <lineage>
        <taxon>Bacteria</taxon>
        <taxon>Pseudomonadati</taxon>
        <taxon>Thermodesulfobacteriota</taxon>
        <taxon>Desulfovibrionia</taxon>
        <taxon>Desulfovibrionales</taxon>
        <taxon>Desulfovibrionaceae</taxon>
        <taxon>Paucidesulfovibrio</taxon>
    </lineage>
</organism>
<evidence type="ECO:0000313" key="2">
    <source>
        <dbReference type="EMBL" id="SKA85548.1"/>
    </source>
</evidence>
<reference evidence="2 3" key="1">
    <citation type="submission" date="2017-02" db="EMBL/GenBank/DDBJ databases">
        <authorList>
            <person name="Peterson S.W."/>
        </authorList>
    </citation>
    <scope>NUCLEOTIDE SEQUENCE [LARGE SCALE GENOMIC DNA]</scope>
    <source>
        <strain evidence="2 3">DSM 16080</strain>
    </source>
</reference>